<dbReference type="InterPro" id="IPR000014">
    <property type="entry name" value="PAS"/>
</dbReference>
<gene>
    <name evidence="16" type="ORF">KTC_12510</name>
</gene>
<keyword evidence="3 10" id="KW-0597">Phosphoprotein</keyword>
<dbReference type="InterPro" id="IPR003661">
    <property type="entry name" value="HisK_dim/P_dom"/>
</dbReference>
<dbReference type="SUPFAM" id="SSF47384">
    <property type="entry name" value="Homodimeric domain of signal transducing histidine kinase"/>
    <property type="match status" value="2"/>
</dbReference>
<feature type="domain" description="PAC" evidence="15">
    <location>
        <begin position="826"/>
        <end position="881"/>
    </location>
</feature>
<evidence type="ECO:0000259" key="14">
    <source>
        <dbReference type="PROSITE" id="PS50112"/>
    </source>
</evidence>
<dbReference type="GO" id="GO:0000155">
    <property type="term" value="F:phosphorelay sensor kinase activity"/>
    <property type="evidence" value="ECO:0007669"/>
    <property type="project" value="InterPro"/>
</dbReference>
<accession>A0A455SG76</accession>
<feature type="domain" description="Histidine kinase" evidence="12">
    <location>
        <begin position="1011"/>
        <end position="1227"/>
    </location>
</feature>
<dbReference type="Gene3D" id="3.30.565.10">
    <property type="entry name" value="Histidine kinase-like ATPase, C-terminal domain"/>
    <property type="match status" value="2"/>
</dbReference>
<evidence type="ECO:0000256" key="9">
    <source>
        <dbReference type="ARBA" id="ARBA00023136"/>
    </source>
</evidence>
<dbReference type="InterPro" id="IPR011006">
    <property type="entry name" value="CheY-like_superfamily"/>
</dbReference>
<dbReference type="EC" id="2.7.13.3" evidence="2"/>
<keyword evidence="7" id="KW-0067">ATP-binding</keyword>
<feature type="modified residue" description="4-aspartylphosphate" evidence="10">
    <location>
        <position position="673"/>
    </location>
</feature>
<keyword evidence="11" id="KW-0175">Coiled coil</keyword>
<dbReference type="PROSITE" id="PS50112">
    <property type="entry name" value="PAS"/>
    <property type="match status" value="1"/>
</dbReference>
<dbReference type="Gene3D" id="3.30.450.40">
    <property type="match status" value="1"/>
</dbReference>
<keyword evidence="9" id="KW-0472">Membrane</keyword>
<dbReference type="AlphaFoldDB" id="A0A455SG76"/>
<dbReference type="Gene3D" id="1.10.287.130">
    <property type="match status" value="2"/>
</dbReference>
<evidence type="ECO:0000256" key="11">
    <source>
        <dbReference type="SAM" id="Coils"/>
    </source>
</evidence>
<dbReference type="PROSITE" id="PS50110">
    <property type="entry name" value="RESPONSE_REGULATORY"/>
    <property type="match status" value="1"/>
</dbReference>
<dbReference type="InterPro" id="IPR029016">
    <property type="entry name" value="GAF-like_dom_sf"/>
</dbReference>
<dbReference type="CDD" id="cd17574">
    <property type="entry name" value="REC_OmpR"/>
    <property type="match status" value="1"/>
</dbReference>
<dbReference type="SMART" id="SM00086">
    <property type="entry name" value="PAC"/>
    <property type="match status" value="2"/>
</dbReference>
<dbReference type="InterPro" id="IPR036097">
    <property type="entry name" value="HisK_dim/P_sf"/>
</dbReference>
<dbReference type="InterPro" id="IPR013656">
    <property type="entry name" value="PAS_4"/>
</dbReference>
<evidence type="ECO:0000256" key="7">
    <source>
        <dbReference type="ARBA" id="ARBA00022840"/>
    </source>
</evidence>
<name>A0A455SG76_9CHLR</name>
<evidence type="ECO:0000256" key="6">
    <source>
        <dbReference type="ARBA" id="ARBA00022777"/>
    </source>
</evidence>
<feature type="domain" description="Histidine kinase" evidence="12">
    <location>
        <begin position="356"/>
        <end position="572"/>
    </location>
</feature>
<dbReference type="SUPFAM" id="SSF52172">
    <property type="entry name" value="CheY-like"/>
    <property type="match status" value="1"/>
</dbReference>
<dbReference type="CDD" id="cd00082">
    <property type="entry name" value="HisKA"/>
    <property type="match status" value="2"/>
</dbReference>
<dbReference type="Gene3D" id="3.30.450.20">
    <property type="entry name" value="PAS domain"/>
    <property type="match status" value="3"/>
</dbReference>
<dbReference type="InterPro" id="IPR001789">
    <property type="entry name" value="Sig_transdc_resp-reg_receiver"/>
</dbReference>
<dbReference type="FunFam" id="3.30.565.10:FF:000037">
    <property type="entry name" value="Hybrid sensor histidine kinase/response regulator"/>
    <property type="match status" value="1"/>
</dbReference>
<dbReference type="NCBIfam" id="TIGR00229">
    <property type="entry name" value="sensory_box"/>
    <property type="match status" value="1"/>
</dbReference>
<dbReference type="InterPro" id="IPR003018">
    <property type="entry name" value="GAF"/>
</dbReference>
<reference evidence="16" key="1">
    <citation type="submission" date="2018-12" db="EMBL/GenBank/DDBJ databases">
        <title>Novel natural products biosynthetic potential of the class Ktedonobacteria.</title>
        <authorList>
            <person name="Zheng Y."/>
            <person name="Saitou A."/>
            <person name="Wang C.M."/>
            <person name="Toyoda A."/>
            <person name="Minakuchi Y."/>
            <person name="Sekiguchi Y."/>
            <person name="Ueda K."/>
            <person name="Takano H."/>
            <person name="Sakai Y."/>
            <person name="Yokota A."/>
            <person name="Yabe S."/>
        </authorList>
    </citation>
    <scope>NUCLEOTIDE SEQUENCE</scope>
    <source>
        <strain evidence="16">COM3</strain>
    </source>
</reference>
<dbReference type="Pfam" id="PF02518">
    <property type="entry name" value="HATPase_c"/>
    <property type="match status" value="2"/>
</dbReference>
<evidence type="ECO:0000259" key="13">
    <source>
        <dbReference type="PROSITE" id="PS50110"/>
    </source>
</evidence>
<dbReference type="EMBL" id="AP019376">
    <property type="protein sequence ID" value="BBH86500.1"/>
    <property type="molecule type" value="Genomic_DNA"/>
</dbReference>
<evidence type="ECO:0000256" key="4">
    <source>
        <dbReference type="ARBA" id="ARBA00022679"/>
    </source>
</evidence>
<dbReference type="Pfam" id="PF13185">
    <property type="entry name" value="GAF_2"/>
    <property type="match status" value="1"/>
</dbReference>
<dbReference type="InterPro" id="IPR035965">
    <property type="entry name" value="PAS-like_dom_sf"/>
</dbReference>
<dbReference type="InterPro" id="IPR004358">
    <property type="entry name" value="Sig_transdc_His_kin-like_C"/>
</dbReference>
<keyword evidence="5" id="KW-0547">Nucleotide-binding</keyword>
<dbReference type="SUPFAM" id="SSF55874">
    <property type="entry name" value="ATPase domain of HSP90 chaperone/DNA topoisomerase II/histidine kinase"/>
    <property type="match status" value="2"/>
</dbReference>
<dbReference type="Pfam" id="PF08447">
    <property type="entry name" value="PAS_3"/>
    <property type="match status" value="1"/>
</dbReference>
<dbReference type="InterPro" id="IPR003594">
    <property type="entry name" value="HATPase_dom"/>
</dbReference>
<evidence type="ECO:0000259" key="15">
    <source>
        <dbReference type="PROSITE" id="PS50113"/>
    </source>
</evidence>
<comment type="catalytic activity">
    <reaction evidence="1">
        <text>ATP + protein L-histidine = ADP + protein N-phospho-L-histidine.</text>
        <dbReference type="EC" id="2.7.13.3"/>
    </reaction>
</comment>
<dbReference type="SMART" id="SM00448">
    <property type="entry name" value="REC"/>
    <property type="match status" value="1"/>
</dbReference>
<dbReference type="Pfam" id="PF08448">
    <property type="entry name" value="PAS_4"/>
    <property type="match status" value="1"/>
</dbReference>
<feature type="domain" description="PAS" evidence="14">
    <location>
        <begin position="882"/>
        <end position="952"/>
    </location>
</feature>
<evidence type="ECO:0000259" key="12">
    <source>
        <dbReference type="PROSITE" id="PS50109"/>
    </source>
</evidence>
<dbReference type="Pfam" id="PF00512">
    <property type="entry name" value="HisKA"/>
    <property type="match status" value="2"/>
</dbReference>
<dbReference type="SMART" id="SM00388">
    <property type="entry name" value="HisKA"/>
    <property type="match status" value="2"/>
</dbReference>
<dbReference type="SMART" id="SM00091">
    <property type="entry name" value="PAS"/>
    <property type="match status" value="3"/>
</dbReference>
<dbReference type="InterPro" id="IPR001610">
    <property type="entry name" value="PAC"/>
</dbReference>
<evidence type="ECO:0000256" key="1">
    <source>
        <dbReference type="ARBA" id="ARBA00000085"/>
    </source>
</evidence>
<evidence type="ECO:0000256" key="5">
    <source>
        <dbReference type="ARBA" id="ARBA00022741"/>
    </source>
</evidence>
<dbReference type="FunFam" id="1.10.287.130:FF:000001">
    <property type="entry name" value="Two-component sensor histidine kinase"/>
    <property type="match status" value="1"/>
</dbReference>
<dbReference type="InterPro" id="IPR000700">
    <property type="entry name" value="PAS-assoc_C"/>
</dbReference>
<keyword evidence="8" id="KW-0902">Two-component regulatory system</keyword>
<dbReference type="PROSITE" id="PS50109">
    <property type="entry name" value="HIS_KIN"/>
    <property type="match status" value="2"/>
</dbReference>
<feature type="domain" description="PAC" evidence="15">
    <location>
        <begin position="955"/>
        <end position="1007"/>
    </location>
</feature>
<organism evidence="16">
    <name type="scientific">Thermosporothrix sp. COM3</name>
    <dbReference type="NCBI Taxonomy" id="2490863"/>
    <lineage>
        <taxon>Bacteria</taxon>
        <taxon>Bacillati</taxon>
        <taxon>Chloroflexota</taxon>
        <taxon>Ktedonobacteria</taxon>
        <taxon>Ktedonobacterales</taxon>
        <taxon>Thermosporotrichaceae</taxon>
        <taxon>Thermosporothrix</taxon>
    </lineage>
</organism>
<dbReference type="Gene3D" id="3.40.50.2300">
    <property type="match status" value="1"/>
</dbReference>
<dbReference type="CDD" id="cd16922">
    <property type="entry name" value="HATPase_EvgS-ArcB-TorS-like"/>
    <property type="match status" value="1"/>
</dbReference>
<evidence type="ECO:0000256" key="2">
    <source>
        <dbReference type="ARBA" id="ARBA00012438"/>
    </source>
</evidence>
<dbReference type="PANTHER" id="PTHR43547">
    <property type="entry name" value="TWO-COMPONENT HISTIDINE KINASE"/>
    <property type="match status" value="1"/>
</dbReference>
<proteinExistence type="predicted"/>
<dbReference type="GO" id="GO:0005524">
    <property type="term" value="F:ATP binding"/>
    <property type="evidence" value="ECO:0007669"/>
    <property type="project" value="UniProtKB-KW"/>
</dbReference>
<evidence type="ECO:0000256" key="8">
    <source>
        <dbReference type="ARBA" id="ARBA00023012"/>
    </source>
</evidence>
<dbReference type="PRINTS" id="PR00344">
    <property type="entry name" value="BCTRLSENSOR"/>
</dbReference>
<keyword evidence="6" id="KW-0418">Kinase</keyword>
<dbReference type="FunFam" id="3.30.450.20:FF:000099">
    <property type="entry name" value="Sensory box sensor histidine kinase"/>
    <property type="match status" value="1"/>
</dbReference>
<dbReference type="PANTHER" id="PTHR43547:SF2">
    <property type="entry name" value="HYBRID SIGNAL TRANSDUCTION HISTIDINE KINASE C"/>
    <property type="match status" value="1"/>
</dbReference>
<evidence type="ECO:0000313" key="16">
    <source>
        <dbReference type="EMBL" id="BBH86500.1"/>
    </source>
</evidence>
<dbReference type="CDD" id="cd00130">
    <property type="entry name" value="PAS"/>
    <property type="match status" value="1"/>
</dbReference>
<dbReference type="SMART" id="SM00387">
    <property type="entry name" value="HATPase_c"/>
    <property type="match status" value="2"/>
</dbReference>
<dbReference type="InterPro" id="IPR005467">
    <property type="entry name" value="His_kinase_dom"/>
</dbReference>
<dbReference type="SUPFAM" id="SSF55785">
    <property type="entry name" value="PYP-like sensor domain (PAS domain)"/>
    <property type="match status" value="3"/>
</dbReference>
<dbReference type="PROSITE" id="PS50113">
    <property type="entry name" value="PAC"/>
    <property type="match status" value="2"/>
</dbReference>
<evidence type="ECO:0000256" key="3">
    <source>
        <dbReference type="ARBA" id="ARBA00022553"/>
    </source>
</evidence>
<feature type="domain" description="Response regulatory" evidence="13">
    <location>
        <begin position="625"/>
        <end position="740"/>
    </location>
</feature>
<sequence>MMRNEHPASSLDFLAGGGEMGERIRSFDWASTPLGPAEQWPQSLKTIVRIMLTSSQPIWIGWGPDLIKLYNDPYKAIVGGKHPEALGQPVRVVWREIWPDIAPKLRTAMEDNVGTYDEAALLIMERYGYQEETYYTFSYSPVPGDNGGVGGIICANTDDTARIIGERQVKLLQTLAAETSDARTIGEACRLSAELLTRNPQDIPFALLYLLDQDGKQMTLAGTSGIERQHPAVFEQVALDQDAPWPFAEVMRTQKPCLIDDIQQRFGALPTGAWKKMPHQAAILAVAPSGQTGQAGALIVGLNPYRLFDESYQGFLKLVCSQISNSIANAQAYEEERKRAEALEEIDRAKTLFFSNVSHEFRTPLTLMLGPIEEIRDDPNTAPANRERIEVAHRNALRLLKLVNTLLDFSRLEAGRIQASYEATDLGIYTAELASNFRSAIEKAGMKLTLDLPALSEPIYVDRDMWEKIILNLLSNAFKFTFEGEIAVRLEERRDHVVLQVQDTGVGIAPDQLPLIFERFRRVEGVRSRSYEGSGIGLSLVQELVKLHKGEVEVTSTPGKGTTFTITLRKGTAHLPADRIGATRTLQSTALSAAIYVEEMSQWLPPEEEEPAGFPAEIPAGDRPRIVLADDNADMRDYICRLLSDRFTIEAVANGKQALEAIRRARPELVLTDVMMPEMDGFQLLQAIKAHPDTARIPVIMLSARAGEEATIEGVRAGADDYLVKPFSARELRARVITHIKLARSRYESERKLFDLFMQAPAAIVILRGPTYVVELANPTTLAIWGRSSEDVLHKPLFEGLPEVRGQGLEPLLEAVYTTGVPYVGNELKVALDRTGSGQLEDVYFTFVYTPMRDAVGTIEGVMVFAFDVTEQVLARQRAEESELRFRTLADNIPNLAWMADRGGRIYWYNSRWYEYTGTTPEQVKDQGWEQVVDPQDLPAVRRRFHRALYEHEPFEMVYSLRGADGTYRPFLTRMVPIRDAEGTIVQWFGTNTDITEQKRLERQKDEFLGIASHELKTPVTSIKAYTQLLERRFRKAGDERASELLKKMDMQLNKLTSLIADLLDVTRIESGKLLFHPAPFDYNSLIQEVVEEAQRTTTRHTILQELGPSVTLTGDRERIGQVLTNLLTNAIKYSPKADTIYVKTELKDNMVITSVLDFGIGIPAEKQQHLFQRFYRVEGETQMTYPGLGLGLYISAEFVKRHHGTIWVQSEEGKGTTFSFSLPLSLAPEEHLLEGEQSA</sequence>
<evidence type="ECO:0000256" key="10">
    <source>
        <dbReference type="PROSITE-ProRule" id="PRU00169"/>
    </source>
</evidence>
<dbReference type="InterPro" id="IPR013655">
    <property type="entry name" value="PAS_fold_3"/>
</dbReference>
<dbReference type="Pfam" id="PF00072">
    <property type="entry name" value="Response_reg"/>
    <property type="match status" value="1"/>
</dbReference>
<feature type="coiled-coil region" evidence="11">
    <location>
        <begin position="323"/>
        <end position="352"/>
    </location>
</feature>
<dbReference type="SUPFAM" id="SSF55781">
    <property type="entry name" value="GAF domain-like"/>
    <property type="match status" value="1"/>
</dbReference>
<dbReference type="FunFam" id="3.30.565.10:FF:000006">
    <property type="entry name" value="Sensor histidine kinase WalK"/>
    <property type="match status" value="1"/>
</dbReference>
<keyword evidence="4" id="KW-0808">Transferase</keyword>
<dbReference type="FunFam" id="1.10.287.130:FF:000045">
    <property type="entry name" value="Two-component system sensor histidine kinase/response regulator"/>
    <property type="match status" value="1"/>
</dbReference>
<protein>
    <recommendedName>
        <fullName evidence="2">histidine kinase</fullName>
        <ecNumber evidence="2">2.7.13.3</ecNumber>
    </recommendedName>
</protein>
<dbReference type="InterPro" id="IPR036890">
    <property type="entry name" value="HATPase_C_sf"/>
</dbReference>